<evidence type="ECO:0000256" key="2">
    <source>
        <dbReference type="ARBA" id="ARBA00023163"/>
    </source>
</evidence>
<dbReference type="Pfam" id="PF08279">
    <property type="entry name" value="HTH_11"/>
    <property type="match status" value="1"/>
</dbReference>
<dbReference type="EMBL" id="FNFO01000011">
    <property type="protein sequence ID" value="SDM25164.1"/>
    <property type="molecule type" value="Genomic_DNA"/>
</dbReference>
<evidence type="ECO:0000313" key="5">
    <source>
        <dbReference type="Proteomes" id="UP000198510"/>
    </source>
</evidence>
<dbReference type="PROSITE" id="PS52050">
    <property type="entry name" value="WYL"/>
    <property type="match status" value="1"/>
</dbReference>
<sequence>MHRLDRLTALLTLLQSKPVITAQELADRFAVSLRTIYRDVRALEAAGVPVGAEAGKGYYLPEGYRLPPVMFTPDEAGALLLGAKLVEQWSDQSVGPAFQSALSKIRAVLRPGDKARLAELDDRVAVFRPASSGGARAKKSEFPDHFLTTLQQALSQHRVVELDYFSSYNQTWTRRTVEPIGLLYYGSGWHLIAHCRLRQAQRDFRVDRMKNLAVLAAQYTPVAPFNPQEYMTPPSCVTEKTEEVAVLFKGNTARFTAEQRYLWGFTHEVKIPEGTRLHFETPFLPGMARWLLPFGNRIRVESPDRLLHLLQDLAREVQHHYLPEEVVAPVEE</sequence>
<dbReference type="InterPro" id="IPR036388">
    <property type="entry name" value="WH-like_DNA-bd_sf"/>
</dbReference>
<reference evidence="4 5" key="1">
    <citation type="submission" date="2016-10" db="EMBL/GenBank/DDBJ databases">
        <authorList>
            <person name="de Groot N.N."/>
        </authorList>
    </citation>
    <scope>NUCLEOTIDE SEQUENCE [LARGE SCALE GENOMIC DNA]</scope>
    <source>
        <strain evidence="4 5">DSM 25186</strain>
    </source>
</reference>
<dbReference type="Pfam" id="PF13280">
    <property type="entry name" value="WYL"/>
    <property type="match status" value="1"/>
</dbReference>
<evidence type="ECO:0000259" key="3">
    <source>
        <dbReference type="PROSITE" id="PS51000"/>
    </source>
</evidence>
<dbReference type="Gene3D" id="1.10.10.10">
    <property type="entry name" value="Winged helix-like DNA-binding domain superfamily/Winged helix DNA-binding domain"/>
    <property type="match status" value="1"/>
</dbReference>
<dbReference type="InterPro" id="IPR026881">
    <property type="entry name" value="WYL_dom"/>
</dbReference>
<proteinExistence type="predicted"/>
<dbReference type="GO" id="GO:0003700">
    <property type="term" value="F:DNA-binding transcription factor activity"/>
    <property type="evidence" value="ECO:0007669"/>
    <property type="project" value="InterPro"/>
</dbReference>
<dbReference type="RefSeq" id="WP_089686881.1">
    <property type="nucleotide sequence ID" value="NZ_FNFO01000011.1"/>
</dbReference>
<dbReference type="InterPro" id="IPR036390">
    <property type="entry name" value="WH_DNA-bd_sf"/>
</dbReference>
<organism evidence="4 5">
    <name type="scientific">Catalinimonas alkaloidigena</name>
    <dbReference type="NCBI Taxonomy" id="1075417"/>
    <lineage>
        <taxon>Bacteria</taxon>
        <taxon>Pseudomonadati</taxon>
        <taxon>Bacteroidota</taxon>
        <taxon>Cytophagia</taxon>
        <taxon>Cytophagales</taxon>
        <taxon>Catalimonadaceae</taxon>
        <taxon>Catalinimonas</taxon>
    </lineage>
</organism>
<keyword evidence="2" id="KW-0804">Transcription</keyword>
<accession>A0A1G9RPQ1</accession>
<dbReference type="PANTHER" id="PTHR34580:SF3">
    <property type="entry name" value="PROTEIN PAFB"/>
    <property type="match status" value="1"/>
</dbReference>
<dbReference type="InterPro" id="IPR001034">
    <property type="entry name" value="DeoR_HTH"/>
</dbReference>
<keyword evidence="1" id="KW-0805">Transcription regulation</keyword>
<dbReference type="OrthoDB" id="9815009at2"/>
<dbReference type="InterPro" id="IPR057727">
    <property type="entry name" value="WCX_dom"/>
</dbReference>
<dbReference type="InterPro" id="IPR051534">
    <property type="entry name" value="CBASS_pafABC_assoc_protein"/>
</dbReference>
<dbReference type="AlphaFoldDB" id="A0A1G9RPQ1"/>
<keyword evidence="4" id="KW-0238">DNA-binding</keyword>
<dbReference type="InterPro" id="IPR013196">
    <property type="entry name" value="HTH_11"/>
</dbReference>
<dbReference type="SUPFAM" id="SSF46785">
    <property type="entry name" value="Winged helix' DNA-binding domain"/>
    <property type="match status" value="1"/>
</dbReference>
<evidence type="ECO:0000313" key="4">
    <source>
        <dbReference type="EMBL" id="SDM25164.1"/>
    </source>
</evidence>
<gene>
    <name evidence="4" type="ORF">SAMN05421823_111225</name>
</gene>
<keyword evidence="5" id="KW-1185">Reference proteome</keyword>
<dbReference type="PANTHER" id="PTHR34580">
    <property type="match status" value="1"/>
</dbReference>
<dbReference type="InterPro" id="IPR028349">
    <property type="entry name" value="PafC-like"/>
</dbReference>
<feature type="domain" description="HTH deoR-type" evidence="3">
    <location>
        <begin position="3"/>
        <end position="58"/>
    </location>
</feature>
<evidence type="ECO:0000256" key="1">
    <source>
        <dbReference type="ARBA" id="ARBA00023015"/>
    </source>
</evidence>
<protein>
    <submittedName>
        <fullName evidence="4">Predicted DNA-binding transcriptional regulator YafY, contains an HTH and WYL domains</fullName>
    </submittedName>
</protein>
<dbReference type="Proteomes" id="UP000198510">
    <property type="component" value="Unassembled WGS sequence"/>
</dbReference>
<dbReference type="PROSITE" id="PS51000">
    <property type="entry name" value="HTH_DEOR_2"/>
    <property type="match status" value="1"/>
</dbReference>
<dbReference type="GO" id="GO:0003677">
    <property type="term" value="F:DNA binding"/>
    <property type="evidence" value="ECO:0007669"/>
    <property type="project" value="UniProtKB-KW"/>
</dbReference>
<dbReference type="PIRSF" id="PIRSF016838">
    <property type="entry name" value="PafC"/>
    <property type="match status" value="1"/>
</dbReference>
<dbReference type="STRING" id="1075417.SAMN05421823_111225"/>
<dbReference type="Pfam" id="PF25583">
    <property type="entry name" value="WCX"/>
    <property type="match status" value="1"/>
</dbReference>
<name>A0A1G9RPQ1_9BACT</name>